<dbReference type="EMBL" id="FOXU01000002">
    <property type="protein sequence ID" value="SFQ35374.1"/>
    <property type="molecule type" value="Genomic_DNA"/>
</dbReference>
<dbReference type="RefSeq" id="WP_093536167.1">
    <property type="nucleotide sequence ID" value="NZ_CP183885.1"/>
</dbReference>
<gene>
    <name evidence="3" type="ORF">SAMN05421670_1711</name>
</gene>
<dbReference type="InterPro" id="IPR019076">
    <property type="entry name" value="Spore_lipoprot_YhcN/YlaJ-like"/>
</dbReference>
<feature type="chain" id="PRO_5038551807" evidence="2">
    <location>
        <begin position="20"/>
        <end position="180"/>
    </location>
</feature>
<evidence type="ECO:0000256" key="2">
    <source>
        <dbReference type="SAM" id="SignalP"/>
    </source>
</evidence>
<dbReference type="OrthoDB" id="1707228at2"/>
<accession>A0A1I5XTX9</accession>
<dbReference type="AlphaFoldDB" id="A0A1I5XTX9"/>
<dbReference type="NCBIfam" id="TIGR02898">
    <property type="entry name" value="spore_YhcN_YlaJ"/>
    <property type="match status" value="1"/>
</dbReference>
<keyword evidence="2" id="KW-0732">Signal</keyword>
<feature type="compositionally biased region" description="Basic and acidic residues" evidence="1">
    <location>
        <begin position="29"/>
        <end position="38"/>
    </location>
</feature>
<dbReference type="InterPro" id="IPR014247">
    <property type="entry name" value="Spore_lipoprot_YhcN/YlaJ"/>
</dbReference>
<feature type="signal peptide" evidence="2">
    <location>
        <begin position="1"/>
        <end position="19"/>
    </location>
</feature>
<evidence type="ECO:0000313" key="4">
    <source>
        <dbReference type="Proteomes" id="UP000198734"/>
    </source>
</evidence>
<organism evidence="3 4">
    <name type="scientific">Psychrobacillus psychrotolerans</name>
    <dbReference type="NCBI Taxonomy" id="126156"/>
    <lineage>
        <taxon>Bacteria</taxon>
        <taxon>Bacillati</taxon>
        <taxon>Bacillota</taxon>
        <taxon>Bacilli</taxon>
        <taxon>Bacillales</taxon>
        <taxon>Bacillaceae</taxon>
        <taxon>Psychrobacillus</taxon>
    </lineage>
</organism>
<dbReference type="PROSITE" id="PS51257">
    <property type="entry name" value="PROKAR_LIPOPROTEIN"/>
    <property type="match status" value="1"/>
</dbReference>
<keyword evidence="4" id="KW-1185">Reference proteome</keyword>
<feature type="compositionally biased region" description="Low complexity" evidence="1">
    <location>
        <begin position="49"/>
        <end position="69"/>
    </location>
</feature>
<feature type="region of interest" description="Disordered" evidence="1">
    <location>
        <begin position="22"/>
        <end position="69"/>
    </location>
</feature>
<keyword evidence="3" id="KW-0449">Lipoprotein</keyword>
<dbReference type="STRING" id="126156.SAMN05421670_1711"/>
<dbReference type="Proteomes" id="UP000198734">
    <property type="component" value="Unassembled WGS sequence"/>
</dbReference>
<sequence>MNRLLKLVFMMLLIGLLTACGNNNDDEAKDNGTDKTTENTDMVDEDMNGTDAGTTDGNATNGGTTNDTNAQDVEVADQVADKITELEEVESASVLVTDNNAYVAVELKEGTEETEEIKTKISDAAKKENADFKNVYVSANPDLSQQFKDYGDRIRADEPVEGFFNEFTDTVDRVFPDRAE</sequence>
<reference evidence="4" key="1">
    <citation type="submission" date="2016-10" db="EMBL/GenBank/DDBJ databases">
        <authorList>
            <person name="Varghese N."/>
            <person name="Submissions S."/>
        </authorList>
    </citation>
    <scope>NUCLEOTIDE SEQUENCE [LARGE SCALE GENOMIC DNA]</scope>
    <source>
        <strain evidence="4">DSM 11706</strain>
    </source>
</reference>
<name>A0A1I5XTX9_9BACI</name>
<dbReference type="GO" id="GO:0030435">
    <property type="term" value="P:sporulation resulting in formation of a cellular spore"/>
    <property type="evidence" value="ECO:0007669"/>
    <property type="project" value="InterPro"/>
</dbReference>
<dbReference type="Pfam" id="PF09580">
    <property type="entry name" value="Spore_YhcN_YlaJ"/>
    <property type="match status" value="1"/>
</dbReference>
<evidence type="ECO:0000313" key="3">
    <source>
        <dbReference type="EMBL" id="SFQ35374.1"/>
    </source>
</evidence>
<protein>
    <submittedName>
        <fullName evidence="3">Sporulation lipoprotein, YhcN/YlaJ family</fullName>
    </submittedName>
</protein>
<proteinExistence type="predicted"/>
<evidence type="ECO:0000256" key="1">
    <source>
        <dbReference type="SAM" id="MobiDB-lite"/>
    </source>
</evidence>